<dbReference type="PANTHER" id="PTHR43649">
    <property type="entry name" value="ARABINOSE-BINDING PROTEIN-RELATED"/>
    <property type="match status" value="1"/>
</dbReference>
<feature type="chain" id="PRO_5039684992" evidence="1">
    <location>
        <begin position="23"/>
        <end position="423"/>
    </location>
</feature>
<sequence>MKKYLSFFLVLIVALLSFVGCSKEKDNNSGVKKDESNKITFMIPDWGAPTQEMLNEFKKESGITVKVQPTSWDDIRDKVSIAAAGKKVAADIFEVDWSWVGEFKSAGWLMPIEMDKKDIEDMPTIKSFTVDDKIYALPYANDFRIAYYNKDQFAKAGIQGEPQTWDAVENGCKALKDNNIVKYPFSIPLGADENATTSFIWLAYTRNEVIFNNDNTLNKESALDALTLIDKLNKAGYINPANRTSNGMTAYKQLTNGEASFMVGPSSFVSRVNNPKESKVVDQVEPIMIPGKTGKAKVTVPYAEGIGISSFTKNPKACEKFVKWYTSPETQIKLNEELNTMPTRTDVLKKLIDEGKIKNAGALLEEAKIVKSPFPNGVPKYYTKMSTEIFNTINQMVNGKLTPEQAVDQMANKVDALAKENAE</sequence>
<dbReference type="Proteomes" id="UP000184035">
    <property type="component" value="Unassembled WGS sequence"/>
</dbReference>
<feature type="signal peptide" evidence="1">
    <location>
        <begin position="1"/>
        <end position="22"/>
    </location>
</feature>
<dbReference type="RefSeq" id="WP_072896869.1">
    <property type="nucleotide sequence ID" value="NZ_FQVM01000021.1"/>
</dbReference>
<dbReference type="AlphaFoldDB" id="A0A1M4XVT3"/>
<dbReference type="SUPFAM" id="SSF53850">
    <property type="entry name" value="Periplasmic binding protein-like II"/>
    <property type="match status" value="1"/>
</dbReference>
<dbReference type="Gene3D" id="3.40.190.10">
    <property type="entry name" value="Periplasmic binding protein-like II"/>
    <property type="match status" value="1"/>
</dbReference>
<protein>
    <submittedName>
        <fullName evidence="2">Carbohydrate ABC transporter substrate-binding protein, CUT1 family</fullName>
    </submittedName>
</protein>
<keyword evidence="3" id="KW-1185">Reference proteome</keyword>
<dbReference type="InterPro" id="IPR050490">
    <property type="entry name" value="Bact_solute-bd_prot1"/>
</dbReference>
<dbReference type="OrthoDB" id="42940at2"/>
<gene>
    <name evidence="2" type="ORF">SAMN05443638_12128</name>
</gene>
<dbReference type="EMBL" id="FQVM01000021">
    <property type="protein sequence ID" value="SHE97403.1"/>
    <property type="molecule type" value="Genomic_DNA"/>
</dbReference>
<organism evidence="2 3">
    <name type="scientific">Clostridium fallax</name>
    <dbReference type="NCBI Taxonomy" id="1533"/>
    <lineage>
        <taxon>Bacteria</taxon>
        <taxon>Bacillati</taxon>
        <taxon>Bacillota</taxon>
        <taxon>Clostridia</taxon>
        <taxon>Eubacteriales</taxon>
        <taxon>Clostridiaceae</taxon>
        <taxon>Clostridium</taxon>
    </lineage>
</organism>
<proteinExistence type="predicted"/>
<name>A0A1M4XVT3_9CLOT</name>
<dbReference type="InterPro" id="IPR006059">
    <property type="entry name" value="SBP"/>
</dbReference>
<evidence type="ECO:0000313" key="2">
    <source>
        <dbReference type="EMBL" id="SHE97403.1"/>
    </source>
</evidence>
<reference evidence="2 3" key="1">
    <citation type="submission" date="2016-11" db="EMBL/GenBank/DDBJ databases">
        <authorList>
            <person name="Jaros S."/>
            <person name="Januszkiewicz K."/>
            <person name="Wedrychowicz H."/>
        </authorList>
    </citation>
    <scope>NUCLEOTIDE SEQUENCE [LARGE SCALE GENOMIC DNA]</scope>
    <source>
        <strain evidence="2 3">DSM 2631</strain>
    </source>
</reference>
<dbReference type="PANTHER" id="PTHR43649:SF12">
    <property type="entry name" value="DIACETYLCHITOBIOSE BINDING PROTEIN DASA"/>
    <property type="match status" value="1"/>
</dbReference>
<dbReference type="PROSITE" id="PS51257">
    <property type="entry name" value="PROKAR_LIPOPROTEIN"/>
    <property type="match status" value="1"/>
</dbReference>
<dbReference type="Pfam" id="PF01547">
    <property type="entry name" value="SBP_bac_1"/>
    <property type="match status" value="1"/>
</dbReference>
<evidence type="ECO:0000313" key="3">
    <source>
        <dbReference type="Proteomes" id="UP000184035"/>
    </source>
</evidence>
<accession>A0A1M4XVT3</accession>
<dbReference type="CDD" id="cd13585">
    <property type="entry name" value="PBP2_TMBP_like"/>
    <property type="match status" value="1"/>
</dbReference>
<keyword evidence="1" id="KW-0732">Signal</keyword>
<dbReference type="STRING" id="1533.SAMN05443638_12128"/>
<evidence type="ECO:0000256" key="1">
    <source>
        <dbReference type="SAM" id="SignalP"/>
    </source>
</evidence>